<dbReference type="KEGG" id="nhu:H0264_37635"/>
<name>A0A7D6V932_9NOCA</name>
<dbReference type="EMBL" id="CP059399">
    <property type="protein sequence ID" value="QLY30752.1"/>
    <property type="molecule type" value="Genomic_DNA"/>
</dbReference>
<feature type="signal peptide" evidence="1">
    <location>
        <begin position="1"/>
        <end position="24"/>
    </location>
</feature>
<dbReference type="Proteomes" id="UP000515512">
    <property type="component" value="Chromosome"/>
</dbReference>
<evidence type="ECO:0000256" key="1">
    <source>
        <dbReference type="SAM" id="SignalP"/>
    </source>
</evidence>
<reference evidence="2 3" key="1">
    <citation type="submission" date="2020-07" db="EMBL/GenBank/DDBJ databases">
        <authorList>
            <person name="Zhuang K."/>
            <person name="Ran Y."/>
        </authorList>
    </citation>
    <scope>NUCLEOTIDE SEQUENCE [LARGE SCALE GENOMIC DNA]</scope>
    <source>
        <strain evidence="2 3">WCH-YHL-001</strain>
    </source>
</reference>
<organism evidence="2 3">
    <name type="scientific">Nocardia huaxiensis</name>
    <dbReference type="NCBI Taxonomy" id="2755382"/>
    <lineage>
        <taxon>Bacteria</taxon>
        <taxon>Bacillati</taxon>
        <taxon>Actinomycetota</taxon>
        <taxon>Actinomycetes</taxon>
        <taxon>Mycobacteriales</taxon>
        <taxon>Nocardiaceae</taxon>
        <taxon>Nocardia</taxon>
    </lineage>
</organism>
<evidence type="ECO:0000313" key="3">
    <source>
        <dbReference type="Proteomes" id="UP000515512"/>
    </source>
</evidence>
<keyword evidence="1" id="KW-0732">Signal</keyword>
<feature type="chain" id="PRO_5027959670" evidence="1">
    <location>
        <begin position="25"/>
        <end position="115"/>
    </location>
</feature>
<gene>
    <name evidence="2" type="ORF">H0264_37635</name>
</gene>
<protein>
    <submittedName>
        <fullName evidence="2">Uncharacterized protein</fullName>
    </submittedName>
</protein>
<evidence type="ECO:0000313" key="2">
    <source>
        <dbReference type="EMBL" id="QLY30752.1"/>
    </source>
</evidence>
<keyword evidence="3" id="KW-1185">Reference proteome</keyword>
<proteinExistence type="predicted"/>
<sequence length="115" mass="11222">MKRALAIGLLATAALAVSTAPAHAEGLPLTDTADTGSSRVIQCEGGREVVVYDGTGSAAADLGSAAVGLGYVILHDVLTGNTGSGADAAVDGPCDTDEQGGMTRLLTALHTGSQG</sequence>
<dbReference type="RefSeq" id="WP_181581950.1">
    <property type="nucleotide sequence ID" value="NZ_CP059399.1"/>
</dbReference>
<dbReference type="AlphaFoldDB" id="A0A7D6V932"/>
<accession>A0A7D6V932</accession>